<evidence type="ECO:0000313" key="1">
    <source>
        <dbReference type="EMBL" id="GBP08431.1"/>
    </source>
</evidence>
<accession>A0A4C1T594</accession>
<protein>
    <submittedName>
        <fullName evidence="1">Uncharacterized protein</fullName>
    </submittedName>
</protein>
<gene>
    <name evidence="1" type="ORF">EVAR_77133_1</name>
</gene>
<dbReference type="EMBL" id="BGZK01000031">
    <property type="protein sequence ID" value="GBP08431.1"/>
    <property type="molecule type" value="Genomic_DNA"/>
</dbReference>
<keyword evidence="2" id="KW-1185">Reference proteome</keyword>
<name>A0A4C1T594_EUMVA</name>
<comment type="caution">
    <text evidence="1">The sequence shown here is derived from an EMBL/GenBank/DDBJ whole genome shotgun (WGS) entry which is preliminary data.</text>
</comment>
<organism evidence="1 2">
    <name type="scientific">Eumeta variegata</name>
    <name type="common">Bagworm moth</name>
    <name type="synonym">Eumeta japonica</name>
    <dbReference type="NCBI Taxonomy" id="151549"/>
    <lineage>
        <taxon>Eukaryota</taxon>
        <taxon>Metazoa</taxon>
        <taxon>Ecdysozoa</taxon>
        <taxon>Arthropoda</taxon>
        <taxon>Hexapoda</taxon>
        <taxon>Insecta</taxon>
        <taxon>Pterygota</taxon>
        <taxon>Neoptera</taxon>
        <taxon>Endopterygota</taxon>
        <taxon>Lepidoptera</taxon>
        <taxon>Glossata</taxon>
        <taxon>Ditrysia</taxon>
        <taxon>Tineoidea</taxon>
        <taxon>Psychidae</taxon>
        <taxon>Oiketicinae</taxon>
        <taxon>Eumeta</taxon>
    </lineage>
</organism>
<dbReference type="Proteomes" id="UP000299102">
    <property type="component" value="Unassembled WGS sequence"/>
</dbReference>
<sequence>MLSHRLSLSYAEQSCFQFVVAPLPLPFRTSPWLGHFPDYVLLSPEGRILEALLLRARISFQPLYSGLHQGNFSLHSEFQRKMAASHACLMHRQCASNVLAEANR</sequence>
<evidence type="ECO:0000313" key="2">
    <source>
        <dbReference type="Proteomes" id="UP000299102"/>
    </source>
</evidence>
<proteinExistence type="predicted"/>
<dbReference type="AlphaFoldDB" id="A0A4C1T594"/>
<reference evidence="1 2" key="1">
    <citation type="journal article" date="2019" name="Commun. Biol.">
        <title>The bagworm genome reveals a unique fibroin gene that provides high tensile strength.</title>
        <authorList>
            <person name="Kono N."/>
            <person name="Nakamura H."/>
            <person name="Ohtoshi R."/>
            <person name="Tomita M."/>
            <person name="Numata K."/>
            <person name="Arakawa K."/>
        </authorList>
    </citation>
    <scope>NUCLEOTIDE SEQUENCE [LARGE SCALE GENOMIC DNA]</scope>
</reference>